<dbReference type="InterPro" id="IPR025737">
    <property type="entry name" value="FApF"/>
</dbReference>
<keyword evidence="2" id="KW-1185">Reference proteome</keyword>
<gene>
    <name evidence="1" type="ORF">BXY64_2166</name>
</gene>
<dbReference type="Proteomes" id="UP000284531">
    <property type="component" value="Unassembled WGS sequence"/>
</dbReference>
<proteinExistence type="predicted"/>
<dbReference type="Pfam" id="PF13557">
    <property type="entry name" value="Phenol_MetA_deg"/>
    <property type="match status" value="1"/>
</dbReference>
<dbReference type="EMBL" id="RAPQ01000009">
    <property type="protein sequence ID" value="RKE02085.1"/>
    <property type="molecule type" value="Genomic_DNA"/>
</dbReference>
<dbReference type="AlphaFoldDB" id="A0A419X2X8"/>
<name>A0A419X2X8_9BACT</name>
<dbReference type="RefSeq" id="WP_120239945.1">
    <property type="nucleotide sequence ID" value="NZ_RAPQ01000009.1"/>
</dbReference>
<reference evidence="1 2" key="1">
    <citation type="submission" date="2018-09" db="EMBL/GenBank/DDBJ databases">
        <title>Genomic Encyclopedia of Archaeal and Bacterial Type Strains, Phase II (KMG-II): from individual species to whole genera.</title>
        <authorList>
            <person name="Goeker M."/>
        </authorList>
    </citation>
    <scope>NUCLEOTIDE SEQUENCE [LARGE SCALE GENOMIC DNA]</scope>
    <source>
        <strain evidence="1 2">DSM 21950</strain>
    </source>
</reference>
<evidence type="ECO:0000313" key="2">
    <source>
        <dbReference type="Proteomes" id="UP000284531"/>
    </source>
</evidence>
<sequence>MRKIFVLTLFVMLSGVIIAQEKDPMVTDRPSQAESASIMDIRGFQIESGFAFEKVSSDIDFVTFNSTLLRYGLVENIELRLGVQYLGFYYSMDGLDIDETGFGPLTLGAKFLLLEESEGNHPQLALLSTFSVPKSGASAFENENLGADIRLNADYTISDAMTLGGNLGVIWSGIEGQDYAVWMYAAAIGLTLSDKLGAYAELYGFLPGEGKNDHRWDGGLTYAVTEDLQLDFSTGVGLSKVSPDFFISLGLSIRMP</sequence>
<accession>A0A419X2X8</accession>
<protein>
    <submittedName>
        <fullName evidence="1">Outer membrane putative beta-barrel porin/alpha-amylase</fullName>
    </submittedName>
</protein>
<evidence type="ECO:0000313" key="1">
    <source>
        <dbReference type="EMBL" id="RKE02085.1"/>
    </source>
</evidence>
<organism evidence="1 2">
    <name type="scientific">Marinifilum flexuosum</name>
    <dbReference type="NCBI Taxonomy" id="1117708"/>
    <lineage>
        <taxon>Bacteria</taxon>
        <taxon>Pseudomonadati</taxon>
        <taxon>Bacteroidota</taxon>
        <taxon>Bacteroidia</taxon>
        <taxon>Marinilabiliales</taxon>
        <taxon>Marinifilaceae</taxon>
    </lineage>
</organism>
<dbReference type="OrthoDB" id="1014491at2"/>
<comment type="caution">
    <text evidence="1">The sequence shown here is derived from an EMBL/GenBank/DDBJ whole genome shotgun (WGS) entry which is preliminary data.</text>
</comment>